<gene>
    <name evidence="10" type="ORF">FH972_010150</name>
</gene>
<dbReference type="AlphaFoldDB" id="A0A660KPC5"/>
<feature type="region of interest" description="Disordered" evidence="8">
    <location>
        <begin position="157"/>
        <end position="200"/>
    </location>
</feature>
<evidence type="ECO:0000256" key="3">
    <source>
        <dbReference type="ARBA" id="ARBA00022771"/>
    </source>
</evidence>
<feature type="compositionally biased region" description="Basic and acidic residues" evidence="8">
    <location>
        <begin position="321"/>
        <end position="333"/>
    </location>
</feature>
<name>A0A660KPC5_9ROSI</name>
<accession>A0A660KPC5</accession>
<dbReference type="EMBL" id="CM017324">
    <property type="protein sequence ID" value="KAE8037571.1"/>
    <property type="molecule type" value="Genomic_DNA"/>
</dbReference>
<feature type="compositionally biased region" description="Acidic residues" evidence="8">
    <location>
        <begin position="368"/>
        <end position="380"/>
    </location>
</feature>
<dbReference type="Gene3D" id="3.30.160.60">
    <property type="entry name" value="Classic Zinc Finger"/>
    <property type="match status" value="1"/>
</dbReference>
<evidence type="ECO:0000256" key="4">
    <source>
        <dbReference type="ARBA" id="ARBA00022833"/>
    </source>
</evidence>
<dbReference type="PROSITE" id="PS00028">
    <property type="entry name" value="ZINC_FINGER_C2H2_1"/>
    <property type="match status" value="1"/>
</dbReference>
<proteinExistence type="predicted"/>
<dbReference type="InterPro" id="IPR013087">
    <property type="entry name" value="Znf_C2H2_type"/>
</dbReference>
<reference evidence="10 11" key="1">
    <citation type="submission" date="2019-06" db="EMBL/GenBank/DDBJ databases">
        <title>A chromosomal-level reference genome of Carpinus fangiana (Coryloideae, Betulaceae).</title>
        <authorList>
            <person name="Yang X."/>
            <person name="Wang Z."/>
            <person name="Zhang L."/>
            <person name="Hao G."/>
            <person name="Liu J."/>
            <person name="Yang Y."/>
        </authorList>
    </citation>
    <scope>NUCLEOTIDE SEQUENCE [LARGE SCALE GENOMIC DNA]</scope>
    <source>
        <strain evidence="10">Cfa_2016G</strain>
        <tissue evidence="10">Leaf</tissue>
    </source>
</reference>
<organism evidence="10 11">
    <name type="scientific">Carpinus fangiana</name>
    <dbReference type="NCBI Taxonomy" id="176857"/>
    <lineage>
        <taxon>Eukaryota</taxon>
        <taxon>Viridiplantae</taxon>
        <taxon>Streptophyta</taxon>
        <taxon>Embryophyta</taxon>
        <taxon>Tracheophyta</taxon>
        <taxon>Spermatophyta</taxon>
        <taxon>Magnoliopsida</taxon>
        <taxon>eudicotyledons</taxon>
        <taxon>Gunneridae</taxon>
        <taxon>Pentapetalae</taxon>
        <taxon>rosids</taxon>
        <taxon>fabids</taxon>
        <taxon>Fagales</taxon>
        <taxon>Betulaceae</taxon>
        <taxon>Carpinus</taxon>
    </lineage>
</organism>
<keyword evidence="6" id="KW-0804">Transcription</keyword>
<evidence type="ECO:0000256" key="5">
    <source>
        <dbReference type="ARBA" id="ARBA00023015"/>
    </source>
</evidence>
<dbReference type="GO" id="GO:0008270">
    <property type="term" value="F:zinc ion binding"/>
    <property type="evidence" value="ECO:0007669"/>
    <property type="project" value="UniProtKB-KW"/>
</dbReference>
<dbReference type="GO" id="GO:0005634">
    <property type="term" value="C:nucleus"/>
    <property type="evidence" value="ECO:0007669"/>
    <property type="project" value="TreeGrafter"/>
</dbReference>
<feature type="compositionally biased region" description="Basic and acidic residues" evidence="8">
    <location>
        <begin position="183"/>
        <end position="196"/>
    </location>
</feature>
<feature type="region of interest" description="Disordered" evidence="8">
    <location>
        <begin position="312"/>
        <end position="333"/>
    </location>
</feature>
<evidence type="ECO:0000313" key="10">
    <source>
        <dbReference type="EMBL" id="KAE8037571.1"/>
    </source>
</evidence>
<evidence type="ECO:0000256" key="8">
    <source>
        <dbReference type="SAM" id="MobiDB-lite"/>
    </source>
</evidence>
<feature type="region of interest" description="Disordered" evidence="8">
    <location>
        <begin position="353"/>
        <end position="380"/>
    </location>
</feature>
<dbReference type="PROSITE" id="PS50157">
    <property type="entry name" value="ZINC_FINGER_C2H2_2"/>
    <property type="match status" value="1"/>
</dbReference>
<keyword evidence="5" id="KW-0805">Transcription regulation</keyword>
<keyword evidence="1" id="KW-0479">Metal-binding</keyword>
<dbReference type="GO" id="GO:0000976">
    <property type="term" value="F:transcription cis-regulatory region binding"/>
    <property type="evidence" value="ECO:0007669"/>
    <property type="project" value="TreeGrafter"/>
</dbReference>
<sequence length="380" mass="42192">MDTDDQEELKAITRERDHHQKKHGCDVCGKTFDNGRALGGHMRVHFQFKKVTGPNIMNKTEHFSSMRVHSDGQWKGIHRRSCSSTMSDSVSGDNNGYSELSCAKSDTECLKNVSLNWSQTGKRGRKSTGAVEGAENLMFISRQSVIDIKDQRFDASEAEKQSLNEQLEVGRGGSLSLRLGNKSTDETHREEHDEQKMKKKKTAAKILMEMLSSDSEETDEEVGLIHDKNDGKWAEISFPTDQALGGHRSIHKNRQLEVTIISVIEPYGASSPGVASQTSPTKMNFDLNQLNYDMEDEDLSLCCISNPFGDPSEPSGLLHKNKSDDRADLKADDHKTCKGSDIGLLSFLLSEEESPGEACPTSHLDLNEPNDDMEDNGIDT</sequence>
<dbReference type="PANTHER" id="PTHR45988">
    <property type="entry name" value="C2H2 TYPE ZINC FINGER TRANSCRIPTION FACTOR FAMILY-RELATED"/>
    <property type="match status" value="1"/>
</dbReference>
<evidence type="ECO:0000313" key="11">
    <source>
        <dbReference type="Proteomes" id="UP000327013"/>
    </source>
</evidence>
<dbReference type="OrthoDB" id="6077919at2759"/>
<dbReference type="SUPFAM" id="SSF57667">
    <property type="entry name" value="beta-beta-alpha zinc fingers"/>
    <property type="match status" value="1"/>
</dbReference>
<dbReference type="InterPro" id="IPR036236">
    <property type="entry name" value="Znf_C2H2_sf"/>
</dbReference>
<dbReference type="PANTHER" id="PTHR45988:SF18">
    <property type="entry name" value="C2H2-TYPE ZINC FINGER FAMILY PROTEIN"/>
    <property type="match status" value="1"/>
</dbReference>
<evidence type="ECO:0000256" key="7">
    <source>
        <dbReference type="PROSITE-ProRule" id="PRU00042"/>
    </source>
</evidence>
<keyword evidence="4" id="KW-0862">Zinc</keyword>
<dbReference type="Proteomes" id="UP000327013">
    <property type="component" value="Chromosome 4"/>
</dbReference>
<evidence type="ECO:0000256" key="1">
    <source>
        <dbReference type="ARBA" id="ARBA00022723"/>
    </source>
</evidence>
<keyword evidence="3 7" id="KW-0863">Zinc-finger</keyword>
<evidence type="ECO:0000259" key="9">
    <source>
        <dbReference type="PROSITE" id="PS50157"/>
    </source>
</evidence>
<evidence type="ECO:0000256" key="2">
    <source>
        <dbReference type="ARBA" id="ARBA00022737"/>
    </source>
</evidence>
<dbReference type="InterPro" id="IPR044653">
    <property type="entry name" value="AZF1/2/3-like"/>
</dbReference>
<protein>
    <recommendedName>
        <fullName evidence="9">C2H2-type domain-containing protein</fullName>
    </recommendedName>
</protein>
<evidence type="ECO:0000256" key="6">
    <source>
        <dbReference type="ARBA" id="ARBA00023163"/>
    </source>
</evidence>
<keyword evidence="11" id="KW-1185">Reference proteome</keyword>
<feature type="domain" description="C2H2-type" evidence="9">
    <location>
        <begin position="23"/>
        <end position="50"/>
    </location>
</feature>
<dbReference type="GO" id="GO:0003700">
    <property type="term" value="F:DNA-binding transcription factor activity"/>
    <property type="evidence" value="ECO:0007669"/>
    <property type="project" value="InterPro"/>
</dbReference>
<dbReference type="Pfam" id="PF13912">
    <property type="entry name" value="zf-C2H2_6"/>
    <property type="match status" value="1"/>
</dbReference>
<keyword evidence="2" id="KW-0677">Repeat</keyword>